<evidence type="ECO:0000313" key="3">
    <source>
        <dbReference type="Proteomes" id="UP001519292"/>
    </source>
</evidence>
<dbReference type="Pfam" id="PF11772">
    <property type="entry name" value="EpuA"/>
    <property type="match status" value="1"/>
</dbReference>
<keyword evidence="1" id="KW-1133">Transmembrane helix</keyword>
<name>A0ABS4MDS8_9LACO</name>
<dbReference type="EMBL" id="JAGGLU010000004">
    <property type="protein sequence ID" value="MBP2057835.1"/>
    <property type="molecule type" value="Genomic_DNA"/>
</dbReference>
<protein>
    <recommendedName>
        <fullName evidence="4">DNA-directed RNA polymerase subunit beta</fullName>
    </recommendedName>
</protein>
<gene>
    <name evidence="2" type="ORF">J2Z60_001007</name>
</gene>
<dbReference type="RefSeq" id="WP_209686572.1">
    <property type="nucleotide sequence ID" value="NZ_JAGGLU010000004.1"/>
</dbReference>
<evidence type="ECO:0000256" key="1">
    <source>
        <dbReference type="SAM" id="Phobius"/>
    </source>
</evidence>
<comment type="caution">
    <text evidence="2">The sequence shown here is derived from an EMBL/GenBank/DDBJ whole genome shotgun (WGS) entry which is preliminary data.</text>
</comment>
<organism evidence="2 3">
    <name type="scientific">Lactobacillus colini</name>
    <dbReference type="NCBI Taxonomy" id="1819254"/>
    <lineage>
        <taxon>Bacteria</taxon>
        <taxon>Bacillati</taxon>
        <taxon>Bacillota</taxon>
        <taxon>Bacilli</taxon>
        <taxon>Lactobacillales</taxon>
        <taxon>Lactobacillaceae</taxon>
        <taxon>Lactobacillus</taxon>
    </lineage>
</organism>
<keyword evidence="3" id="KW-1185">Reference proteome</keyword>
<evidence type="ECO:0008006" key="4">
    <source>
        <dbReference type="Google" id="ProtNLM"/>
    </source>
</evidence>
<evidence type="ECO:0000313" key="2">
    <source>
        <dbReference type="EMBL" id="MBP2057835.1"/>
    </source>
</evidence>
<sequence length="61" mass="6686">MDNKVFNSAILLKHLKQIGKVILYLLLALIIGAFVGCGVAGSNPFAIFFPSTWAKLFQFLS</sequence>
<dbReference type="Proteomes" id="UP001519292">
    <property type="component" value="Unassembled WGS sequence"/>
</dbReference>
<keyword evidence="1" id="KW-0472">Membrane</keyword>
<keyword evidence="1" id="KW-0812">Transmembrane</keyword>
<dbReference type="InterPro" id="IPR024596">
    <property type="entry name" value="RNApol_su_b/EpuA"/>
</dbReference>
<accession>A0ABS4MDS8</accession>
<proteinExistence type="predicted"/>
<feature type="transmembrane region" description="Helical" evidence="1">
    <location>
        <begin position="21"/>
        <end position="41"/>
    </location>
</feature>
<reference evidence="2 3" key="1">
    <citation type="submission" date="2021-03" db="EMBL/GenBank/DDBJ databases">
        <title>Genomic Encyclopedia of Type Strains, Phase IV (KMG-IV): sequencing the most valuable type-strain genomes for metagenomic binning, comparative biology and taxonomic classification.</title>
        <authorList>
            <person name="Goeker M."/>
        </authorList>
    </citation>
    <scope>NUCLEOTIDE SEQUENCE [LARGE SCALE GENOMIC DNA]</scope>
    <source>
        <strain evidence="2 3">DSM 101872</strain>
    </source>
</reference>